<protein>
    <submittedName>
        <fullName evidence="1">Uncharacterized protein</fullName>
    </submittedName>
</protein>
<accession>A0AAV3A218</accession>
<dbReference type="Proteomes" id="UP001181693">
    <property type="component" value="Unassembled WGS sequence"/>
</dbReference>
<sequence length="112" mass="13009">MLLHFTNEKFKICSNLTLKASSSRYKNSHLPLHRFWFYIPFSALPSIFFSWAHHLTLFSDHPGCFLVISDELGHNTGAATRLQFLTTKHKKYSGLNIALLSLDHHKMHCIPW</sequence>
<keyword evidence="2" id="KW-1185">Reference proteome</keyword>
<comment type="caution">
    <text evidence="1">The sequence shown here is derived from an EMBL/GenBank/DDBJ whole genome shotgun (WGS) entry which is preliminary data.</text>
</comment>
<reference evidence="1" key="1">
    <citation type="thesis" date="2020" institute="ProQuest LLC" country="789 East Eisenhower Parkway, Ann Arbor, MI, USA">
        <title>Comparative Genomics and Chromosome Evolution.</title>
        <authorList>
            <person name="Mudd A.B."/>
        </authorList>
    </citation>
    <scope>NUCLEOTIDE SEQUENCE</scope>
    <source>
        <strain evidence="1">1538</strain>
        <tissue evidence="1">Blood</tissue>
    </source>
</reference>
<gene>
    <name evidence="1" type="ORF">GDO54_017446</name>
</gene>
<evidence type="ECO:0000313" key="1">
    <source>
        <dbReference type="EMBL" id="DBA20694.1"/>
    </source>
</evidence>
<dbReference type="EMBL" id="DYDO01000007">
    <property type="protein sequence ID" value="DBA20694.1"/>
    <property type="molecule type" value="Genomic_DNA"/>
</dbReference>
<dbReference type="AlphaFoldDB" id="A0AAV3A218"/>
<organism evidence="1 2">
    <name type="scientific">Pyxicephalus adspersus</name>
    <name type="common">African bullfrog</name>
    <dbReference type="NCBI Taxonomy" id="30357"/>
    <lineage>
        <taxon>Eukaryota</taxon>
        <taxon>Metazoa</taxon>
        <taxon>Chordata</taxon>
        <taxon>Craniata</taxon>
        <taxon>Vertebrata</taxon>
        <taxon>Euteleostomi</taxon>
        <taxon>Amphibia</taxon>
        <taxon>Batrachia</taxon>
        <taxon>Anura</taxon>
        <taxon>Neobatrachia</taxon>
        <taxon>Ranoidea</taxon>
        <taxon>Pyxicephalidae</taxon>
        <taxon>Pyxicephalinae</taxon>
        <taxon>Pyxicephalus</taxon>
    </lineage>
</organism>
<name>A0AAV3A218_PYXAD</name>
<evidence type="ECO:0000313" key="2">
    <source>
        <dbReference type="Proteomes" id="UP001181693"/>
    </source>
</evidence>
<proteinExistence type="predicted"/>